<evidence type="ECO:0000313" key="10">
    <source>
        <dbReference type="Proteomes" id="UP000683360"/>
    </source>
</evidence>
<dbReference type="Proteomes" id="UP000683360">
    <property type="component" value="Unassembled WGS sequence"/>
</dbReference>
<dbReference type="InterPro" id="IPR047153">
    <property type="entry name" value="TRIM45/56/19-like"/>
</dbReference>
<comment type="caution">
    <text evidence="9">The sequence shown here is derived from an EMBL/GenBank/DDBJ whole genome shotgun (WGS) entry which is preliminary data.</text>
</comment>
<reference evidence="9" key="1">
    <citation type="submission" date="2021-03" db="EMBL/GenBank/DDBJ databases">
        <authorList>
            <person name="Bekaert M."/>
        </authorList>
    </citation>
    <scope>NUCLEOTIDE SEQUENCE</scope>
</reference>
<dbReference type="Gene3D" id="3.30.160.60">
    <property type="entry name" value="Classic Zinc Finger"/>
    <property type="match status" value="1"/>
</dbReference>
<accession>A0A8S3T3Y5</accession>
<keyword evidence="3 5" id="KW-0863">Zinc-finger</keyword>
<dbReference type="InterPro" id="IPR027370">
    <property type="entry name" value="Znf-RING_euk"/>
</dbReference>
<keyword evidence="4" id="KW-0862">Zinc</keyword>
<dbReference type="OrthoDB" id="6105938at2759"/>
<dbReference type="SUPFAM" id="SSF57850">
    <property type="entry name" value="RING/U-box"/>
    <property type="match status" value="1"/>
</dbReference>
<sequence length="722" mass="81373">MATALKAAKEYLICPLCKNNFDDPKTLVCLHSFCKQCINNHIVEKNKTEIKAKGFECPTCQKQTSLSEFAGQKPEDWSSMLPTNEALSNILTALNEVENTSPLQCPSHLDHEVEFFCEDHEVFACSLCSKQSHKSCGKVHSIADAVRKRRENVSVLTNDLSTQITETEKILNNRQDQVELIESKEDEIKQEIIEMKKQVNDFFAQMETKVLDVIAEVKHKELGGIQLEINICHQIIEKARSAITEMSTTEEKNPLRFVEKYNDHIKSYEERQEKLEHVLQNLTDLKIKYLANREIEKAFNEADSIGSLSVERVRGKLAKPLTEGTPRDDKLSLKLDDIEESNALSDTSAASTSRSQSIQQGIEVARVSPMKSVSVASVGTHAKADSDGEEPVPTLRLEEPKVKEQGTITTRERDTMVTARFLRDFNVAIDKEYECTIEGAAILASGHIVLTDSSNKCMKLFDEKYNFLAMTRFSVSPGDLAVLSEKEVLVCLPEMSRVKHERIDIKNKKITAGEVLTLNERCHSISFSNRKMAVCSTSNVYIFQRQGSSWVRDASINVNVTNLKFVALDSAAERVVVSRDGYPNRSIICMNITGLKLWTFTHEEIRLPRGIAFCGNKILVAVFDHKTIIQLNGKDGRYDGVVVQDSCLQWPCKLCLSPKGDKMLLTQSHHKMVVKDKKKVLIYLVYICTSNNEVQIIIRNSHHGPADLSCFNSINKGIDFYE</sequence>
<dbReference type="GO" id="GO:0008270">
    <property type="term" value="F:zinc ion binding"/>
    <property type="evidence" value="ECO:0007669"/>
    <property type="project" value="UniProtKB-KW"/>
</dbReference>
<dbReference type="SUPFAM" id="SSF101898">
    <property type="entry name" value="NHL repeat"/>
    <property type="match status" value="1"/>
</dbReference>
<dbReference type="InterPro" id="IPR000315">
    <property type="entry name" value="Znf_B-box"/>
</dbReference>
<dbReference type="CDD" id="cd19756">
    <property type="entry name" value="Bbox2"/>
    <property type="match status" value="1"/>
</dbReference>
<dbReference type="PROSITE" id="PS50089">
    <property type="entry name" value="ZF_RING_2"/>
    <property type="match status" value="1"/>
</dbReference>
<keyword evidence="10" id="KW-1185">Reference proteome</keyword>
<organism evidence="9 10">
    <name type="scientific">Mytilus edulis</name>
    <name type="common">Blue mussel</name>
    <dbReference type="NCBI Taxonomy" id="6550"/>
    <lineage>
        <taxon>Eukaryota</taxon>
        <taxon>Metazoa</taxon>
        <taxon>Spiralia</taxon>
        <taxon>Lophotrochozoa</taxon>
        <taxon>Mollusca</taxon>
        <taxon>Bivalvia</taxon>
        <taxon>Autobranchia</taxon>
        <taxon>Pteriomorphia</taxon>
        <taxon>Mytilida</taxon>
        <taxon>Mytiloidea</taxon>
        <taxon>Mytilidae</taxon>
        <taxon>Mytilinae</taxon>
        <taxon>Mytilus</taxon>
    </lineage>
</organism>
<evidence type="ECO:0000259" key="7">
    <source>
        <dbReference type="PROSITE" id="PS50089"/>
    </source>
</evidence>
<dbReference type="PANTHER" id="PTHR25462:SF296">
    <property type="entry name" value="MEIOTIC P26, ISOFORM F"/>
    <property type="match status" value="1"/>
</dbReference>
<feature type="domain" description="B box-type" evidence="8">
    <location>
        <begin position="100"/>
        <end position="145"/>
    </location>
</feature>
<dbReference type="PROSITE" id="PS00518">
    <property type="entry name" value="ZF_RING_1"/>
    <property type="match status" value="1"/>
</dbReference>
<dbReference type="EMBL" id="CAJPWZ010001909">
    <property type="protein sequence ID" value="CAG2226508.1"/>
    <property type="molecule type" value="Genomic_DNA"/>
</dbReference>
<dbReference type="Gene3D" id="2.120.10.30">
    <property type="entry name" value="TolB, C-terminal domain"/>
    <property type="match status" value="1"/>
</dbReference>
<keyword evidence="2" id="KW-0479">Metal-binding</keyword>
<feature type="domain" description="RING-type" evidence="7">
    <location>
        <begin position="14"/>
        <end position="61"/>
    </location>
</feature>
<keyword evidence="1" id="KW-0597">Phosphoprotein</keyword>
<proteinExistence type="predicted"/>
<dbReference type="Pfam" id="PF13445">
    <property type="entry name" value="zf-RING_UBOX"/>
    <property type="match status" value="1"/>
</dbReference>
<evidence type="ECO:0000256" key="1">
    <source>
        <dbReference type="ARBA" id="ARBA00022553"/>
    </source>
</evidence>
<evidence type="ECO:0000256" key="5">
    <source>
        <dbReference type="PROSITE-ProRule" id="PRU00024"/>
    </source>
</evidence>
<dbReference type="PROSITE" id="PS50119">
    <property type="entry name" value="ZF_BBOX"/>
    <property type="match status" value="1"/>
</dbReference>
<dbReference type="SMART" id="SM00184">
    <property type="entry name" value="RING"/>
    <property type="match status" value="1"/>
</dbReference>
<evidence type="ECO:0000256" key="3">
    <source>
        <dbReference type="ARBA" id="ARBA00022771"/>
    </source>
</evidence>
<dbReference type="PANTHER" id="PTHR25462">
    <property type="entry name" value="BONUS, ISOFORM C-RELATED"/>
    <property type="match status" value="1"/>
</dbReference>
<dbReference type="AlphaFoldDB" id="A0A8S3T3Y5"/>
<dbReference type="Gene3D" id="3.30.40.10">
    <property type="entry name" value="Zinc/RING finger domain, C3HC4 (zinc finger)"/>
    <property type="match status" value="1"/>
</dbReference>
<evidence type="ECO:0000256" key="6">
    <source>
        <dbReference type="SAM" id="Coils"/>
    </source>
</evidence>
<protein>
    <submittedName>
        <fullName evidence="9">TRIM2_3</fullName>
    </submittedName>
</protein>
<dbReference type="SUPFAM" id="SSF57845">
    <property type="entry name" value="B-box zinc-binding domain"/>
    <property type="match status" value="1"/>
</dbReference>
<name>A0A8S3T3Y5_MYTED</name>
<evidence type="ECO:0000259" key="8">
    <source>
        <dbReference type="PROSITE" id="PS50119"/>
    </source>
</evidence>
<gene>
    <name evidence="9" type="ORF">MEDL_39578</name>
</gene>
<dbReference type="InterPro" id="IPR011042">
    <property type="entry name" value="6-blade_b-propeller_TolB-like"/>
</dbReference>
<evidence type="ECO:0000256" key="4">
    <source>
        <dbReference type="ARBA" id="ARBA00022833"/>
    </source>
</evidence>
<evidence type="ECO:0000313" key="9">
    <source>
        <dbReference type="EMBL" id="CAG2226508.1"/>
    </source>
</evidence>
<dbReference type="InterPro" id="IPR001841">
    <property type="entry name" value="Znf_RING"/>
</dbReference>
<dbReference type="InterPro" id="IPR013083">
    <property type="entry name" value="Znf_RING/FYVE/PHD"/>
</dbReference>
<keyword evidence="6" id="KW-0175">Coiled coil</keyword>
<feature type="coiled-coil region" evidence="6">
    <location>
        <begin position="171"/>
        <end position="201"/>
    </location>
</feature>
<feature type="coiled-coil region" evidence="6">
    <location>
        <begin position="258"/>
        <end position="288"/>
    </location>
</feature>
<evidence type="ECO:0000256" key="2">
    <source>
        <dbReference type="ARBA" id="ARBA00022723"/>
    </source>
</evidence>
<dbReference type="InterPro" id="IPR017907">
    <property type="entry name" value="Znf_RING_CS"/>
</dbReference>